<evidence type="ECO:0000313" key="1">
    <source>
        <dbReference type="Proteomes" id="UP000887540"/>
    </source>
</evidence>
<dbReference type="InterPro" id="IPR029071">
    <property type="entry name" value="Ubiquitin-like_domsf"/>
</dbReference>
<reference evidence="2" key="1">
    <citation type="submission" date="2022-11" db="UniProtKB">
        <authorList>
            <consortium name="WormBaseParasite"/>
        </authorList>
    </citation>
    <scope>IDENTIFICATION</scope>
</reference>
<dbReference type="AlphaFoldDB" id="A0A914DJT4"/>
<dbReference type="Proteomes" id="UP000887540">
    <property type="component" value="Unplaced"/>
</dbReference>
<proteinExistence type="predicted"/>
<accession>A0A914DJT4</accession>
<keyword evidence="1" id="KW-1185">Reference proteome</keyword>
<organism evidence="1 2">
    <name type="scientific">Acrobeloides nanus</name>
    <dbReference type="NCBI Taxonomy" id="290746"/>
    <lineage>
        <taxon>Eukaryota</taxon>
        <taxon>Metazoa</taxon>
        <taxon>Ecdysozoa</taxon>
        <taxon>Nematoda</taxon>
        <taxon>Chromadorea</taxon>
        <taxon>Rhabditida</taxon>
        <taxon>Tylenchina</taxon>
        <taxon>Cephalobomorpha</taxon>
        <taxon>Cephaloboidea</taxon>
        <taxon>Cephalobidae</taxon>
        <taxon>Acrobeloides</taxon>
    </lineage>
</organism>
<sequence>MIITIRLVGGESDWLRIVNLDPQISFNELEKLIGTMTTIPPQYQYITWRGKLIPASKNPLQSIKEGEELFVKHSFVDKWSNAVLRAGRIEKISGNDQLDEAQTVLDIIDLLKNTKFFFCYSQLGEKMLNIHENMKEYFGGDRTTMEAATRTYFYNMLKAKEILKDSLTFLVSFRNKVRGIHTG</sequence>
<dbReference type="WBParaSite" id="ACRNAN_scaffold2956.g18458.t1">
    <property type="protein sequence ID" value="ACRNAN_scaffold2956.g18458.t1"/>
    <property type="gene ID" value="ACRNAN_scaffold2956.g18458"/>
</dbReference>
<protein>
    <submittedName>
        <fullName evidence="2">Ubiquitin-like domain-containing protein</fullName>
    </submittedName>
</protein>
<dbReference type="SUPFAM" id="SSF54236">
    <property type="entry name" value="Ubiquitin-like"/>
    <property type="match status" value="1"/>
</dbReference>
<evidence type="ECO:0000313" key="2">
    <source>
        <dbReference type="WBParaSite" id="ACRNAN_scaffold2956.g18458.t1"/>
    </source>
</evidence>
<name>A0A914DJT4_9BILA</name>